<accession>A0A1T4WBK7</accession>
<proteinExistence type="predicted"/>
<evidence type="ECO:0000313" key="2">
    <source>
        <dbReference type="Proteomes" id="UP000189733"/>
    </source>
</evidence>
<reference evidence="1 2" key="1">
    <citation type="submission" date="2017-02" db="EMBL/GenBank/DDBJ databases">
        <authorList>
            <person name="Peterson S.W."/>
        </authorList>
    </citation>
    <scope>NUCLEOTIDE SEQUENCE [LARGE SCALE GENOMIC DNA]</scope>
    <source>
        <strain evidence="1 2">DSM 18034</strain>
    </source>
</reference>
<dbReference type="Proteomes" id="UP000189733">
    <property type="component" value="Unassembled WGS sequence"/>
</dbReference>
<dbReference type="EMBL" id="FUYA01000006">
    <property type="protein sequence ID" value="SKA74673.1"/>
    <property type="molecule type" value="Genomic_DNA"/>
</dbReference>
<protein>
    <submittedName>
        <fullName evidence="1">Uncharacterized protein</fullName>
    </submittedName>
</protein>
<organism evidence="1 2">
    <name type="scientific">Desulfobaculum bizertense DSM 18034</name>
    <dbReference type="NCBI Taxonomy" id="1121442"/>
    <lineage>
        <taxon>Bacteria</taxon>
        <taxon>Pseudomonadati</taxon>
        <taxon>Thermodesulfobacteriota</taxon>
        <taxon>Desulfovibrionia</taxon>
        <taxon>Desulfovibrionales</taxon>
        <taxon>Desulfovibrionaceae</taxon>
        <taxon>Desulfobaculum</taxon>
    </lineage>
</organism>
<evidence type="ECO:0000313" key="1">
    <source>
        <dbReference type="EMBL" id="SKA74673.1"/>
    </source>
</evidence>
<gene>
    <name evidence="1" type="ORF">SAMN02745702_01996</name>
</gene>
<dbReference type="AlphaFoldDB" id="A0A1T4WBK7"/>
<sequence>MCQQPGSKTLRSGIGASKPCTRLSKPARYPGWFAGSCFAVLFLRSNEKNSLPQGASLAHSRNQEYWAKHFFLRSRCKRHKKTRTKMCCTVLACHKFSKSRGPVYLKRRLLLSFFRLIDQLCLASWNAIPKKRHLRPRHRQRQEYTFSTA</sequence>
<keyword evidence="2" id="KW-1185">Reference proteome</keyword>
<name>A0A1T4WBK7_9BACT</name>